<dbReference type="PIRSF" id="PIRSF017082">
    <property type="entry name" value="YflP"/>
    <property type="match status" value="1"/>
</dbReference>
<protein>
    <recommendedName>
        <fullName evidence="4">Tripartite tricarboxylate transporter substrate binding protein</fullName>
    </recommendedName>
</protein>
<dbReference type="PANTHER" id="PTHR42928">
    <property type="entry name" value="TRICARBOXYLATE-BINDING PROTEIN"/>
    <property type="match status" value="1"/>
</dbReference>
<evidence type="ECO:0000313" key="3">
    <source>
        <dbReference type="Proteomes" id="UP000216020"/>
    </source>
</evidence>
<dbReference type="Gene3D" id="3.40.190.150">
    <property type="entry name" value="Bordetella uptake gene, domain 1"/>
    <property type="match status" value="1"/>
</dbReference>
<reference evidence="3" key="1">
    <citation type="submission" date="2017-05" db="EMBL/GenBank/DDBJ databases">
        <title>Complete and WGS of Bordetella genogroups.</title>
        <authorList>
            <person name="Spilker T."/>
            <person name="Lipuma J."/>
        </authorList>
    </citation>
    <scope>NUCLEOTIDE SEQUENCE [LARGE SCALE GENOMIC DNA]</scope>
    <source>
        <strain evidence="3">AU16122</strain>
    </source>
</reference>
<dbReference type="PANTHER" id="PTHR42928:SF5">
    <property type="entry name" value="BLR1237 PROTEIN"/>
    <property type="match status" value="1"/>
</dbReference>
<gene>
    <name evidence="2" type="ORF">CAL29_11555</name>
</gene>
<dbReference type="OrthoDB" id="8632238at2"/>
<comment type="caution">
    <text evidence="2">The sequence shown here is derived from an EMBL/GenBank/DDBJ whole genome shotgun (WGS) entry which is preliminary data.</text>
</comment>
<dbReference type="InterPro" id="IPR042100">
    <property type="entry name" value="Bug_dom1"/>
</dbReference>
<evidence type="ECO:0000313" key="2">
    <source>
        <dbReference type="EMBL" id="OZI34176.1"/>
    </source>
</evidence>
<dbReference type="Pfam" id="PF03401">
    <property type="entry name" value="TctC"/>
    <property type="match status" value="1"/>
</dbReference>
<comment type="similarity">
    <text evidence="1">Belongs to the UPF0065 (bug) family.</text>
</comment>
<organism evidence="2 3">
    <name type="scientific">Bordetella genomosp. 10</name>
    <dbReference type="NCBI Taxonomy" id="1416804"/>
    <lineage>
        <taxon>Bacteria</taxon>
        <taxon>Pseudomonadati</taxon>
        <taxon>Pseudomonadota</taxon>
        <taxon>Betaproteobacteria</taxon>
        <taxon>Burkholderiales</taxon>
        <taxon>Alcaligenaceae</taxon>
        <taxon>Bordetella</taxon>
    </lineage>
</organism>
<dbReference type="Gene3D" id="3.40.190.10">
    <property type="entry name" value="Periplasmic binding protein-like II"/>
    <property type="match status" value="1"/>
</dbReference>
<evidence type="ECO:0008006" key="4">
    <source>
        <dbReference type="Google" id="ProtNLM"/>
    </source>
</evidence>
<dbReference type="Proteomes" id="UP000216020">
    <property type="component" value="Unassembled WGS sequence"/>
</dbReference>
<proteinExistence type="inferred from homology"/>
<dbReference type="AlphaFoldDB" id="A0A261SA07"/>
<accession>A0A261SA07</accession>
<dbReference type="SUPFAM" id="SSF53850">
    <property type="entry name" value="Periplasmic binding protein-like II"/>
    <property type="match status" value="1"/>
</dbReference>
<keyword evidence="3" id="KW-1185">Reference proteome</keyword>
<sequence length="356" mass="37631">MGKVLPVHAPFCRTRIFGASCRRWKMGGFKNGLGLLVAASSAFPLAAMSSGEAADVYPRRPITLVVGFPPGGGADVIARHVAMHMSDDLGQKVIIENRPGAAGNIAAASVARASADGYTLFLAGRPAALHKVLYKSIHYDFARDFVPVGSVVGIPYVLVMGKHVAAANLREAFVLARKNPGKATCASSGIGTTSHLLCEGVGERVGLSWLHVPYPGGVAALKDLVGERIEFAVVSVPAALSLIESGGLRTMVVFSKERVPAIPSVPDAEEQGLGDLEAEGWCAIVAPAGTPAHAVSRLNRSLNKALSNAGLRKKIVQLGYVIPSRQNSPETLESFIEEDTEKWTDILRQRQLGGRQ</sequence>
<dbReference type="InterPro" id="IPR005064">
    <property type="entry name" value="BUG"/>
</dbReference>
<dbReference type="CDD" id="cd07012">
    <property type="entry name" value="PBP2_Bug_TTT"/>
    <property type="match status" value="1"/>
</dbReference>
<name>A0A261SA07_9BORD</name>
<evidence type="ECO:0000256" key="1">
    <source>
        <dbReference type="ARBA" id="ARBA00006987"/>
    </source>
</evidence>
<dbReference type="EMBL" id="NEVM01000002">
    <property type="protein sequence ID" value="OZI34176.1"/>
    <property type="molecule type" value="Genomic_DNA"/>
</dbReference>